<feature type="compositionally biased region" description="Low complexity" evidence="1">
    <location>
        <begin position="63"/>
        <end position="76"/>
    </location>
</feature>
<feature type="region of interest" description="Disordered" evidence="1">
    <location>
        <begin position="408"/>
        <end position="475"/>
    </location>
</feature>
<dbReference type="GO" id="GO:0016538">
    <property type="term" value="F:cyclin-dependent protein serine/threonine kinase regulator activity"/>
    <property type="evidence" value="ECO:0007669"/>
    <property type="project" value="TreeGrafter"/>
</dbReference>
<dbReference type="Proteomes" id="UP000030653">
    <property type="component" value="Unassembled WGS sequence"/>
</dbReference>
<gene>
    <name evidence="2" type="ORF">DACRYDRAFT_25079</name>
</gene>
<protein>
    <submittedName>
        <fullName evidence="2">Cyclin-domain-containing protein</fullName>
    </submittedName>
</protein>
<organism evidence="2 3">
    <name type="scientific">Dacryopinax primogenitus (strain DJM 731)</name>
    <name type="common">Brown rot fungus</name>
    <dbReference type="NCBI Taxonomy" id="1858805"/>
    <lineage>
        <taxon>Eukaryota</taxon>
        <taxon>Fungi</taxon>
        <taxon>Dikarya</taxon>
        <taxon>Basidiomycota</taxon>
        <taxon>Agaricomycotina</taxon>
        <taxon>Dacrymycetes</taxon>
        <taxon>Dacrymycetales</taxon>
        <taxon>Dacrymycetaceae</taxon>
        <taxon>Dacryopinax</taxon>
    </lineage>
</organism>
<dbReference type="InterPro" id="IPR013922">
    <property type="entry name" value="Cyclin_PHO80-like"/>
</dbReference>
<dbReference type="HOGENOM" id="CLU_574939_0_0_1"/>
<dbReference type="GeneID" id="63689059"/>
<dbReference type="EMBL" id="JH795876">
    <property type="protein sequence ID" value="EJT97742.1"/>
    <property type="molecule type" value="Genomic_DNA"/>
</dbReference>
<proteinExistence type="predicted"/>
<reference evidence="2 3" key="1">
    <citation type="journal article" date="2012" name="Science">
        <title>The Paleozoic origin of enzymatic lignin decomposition reconstructed from 31 fungal genomes.</title>
        <authorList>
            <person name="Floudas D."/>
            <person name="Binder M."/>
            <person name="Riley R."/>
            <person name="Barry K."/>
            <person name="Blanchette R.A."/>
            <person name="Henrissat B."/>
            <person name="Martinez A.T."/>
            <person name="Otillar R."/>
            <person name="Spatafora J.W."/>
            <person name="Yadav J.S."/>
            <person name="Aerts A."/>
            <person name="Benoit I."/>
            <person name="Boyd A."/>
            <person name="Carlson A."/>
            <person name="Copeland A."/>
            <person name="Coutinho P.M."/>
            <person name="de Vries R.P."/>
            <person name="Ferreira P."/>
            <person name="Findley K."/>
            <person name="Foster B."/>
            <person name="Gaskell J."/>
            <person name="Glotzer D."/>
            <person name="Gorecki P."/>
            <person name="Heitman J."/>
            <person name="Hesse C."/>
            <person name="Hori C."/>
            <person name="Igarashi K."/>
            <person name="Jurgens J.A."/>
            <person name="Kallen N."/>
            <person name="Kersten P."/>
            <person name="Kohler A."/>
            <person name="Kuees U."/>
            <person name="Kumar T.K.A."/>
            <person name="Kuo A."/>
            <person name="LaButti K."/>
            <person name="Larrondo L.F."/>
            <person name="Lindquist E."/>
            <person name="Ling A."/>
            <person name="Lombard V."/>
            <person name="Lucas S."/>
            <person name="Lundell T."/>
            <person name="Martin R."/>
            <person name="McLaughlin D.J."/>
            <person name="Morgenstern I."/>
            <person name="Morin E."/>
            <person name="Murat C."/>
            <person name="Nagy L.G."/>
            <person name="Nolan M."/>
            <person name="Ohm R.A."/>
            <person name="Patyshakuliyeva A."/>
            <person name="Rokas A."/>
            <person name="Ruiz-Duenas F.J."/>
            <person name="Sabat G."/>
            <person name="Salamov A."/>
            <person name="Samejima M."/>
            <person name="Schmutz J."/>
            <person name="Slot J.C."/>
            <person name="St John F."/>
            <person name="Stenlid J."/>
            <person name="Sun H."/>
            <person name="Sun S."/>
            <person name="Syed K."/>
            <person name="Tsang A."/>
            <person name="Wiebenga A."/>
            <person name="Young D."/>
            <person name="Pisabarro A."/>
            <person name="Eastwood D.C."/>
            <person name="Martin F."/>
            <person name="Cullen D."/>
            <person name="Grigoriev I.V."/>
            <person name="Hibbett D.S."/>
        </authorList>
    </citation>
    <scope>NUCLEOTIDE SEQUENCE [LARGE SCALE GENOMIC DNA]</scope>
    <source>
        <strain evidence="2 3">DJM-731 SS1</strain>
    </source>
</reference>
<evidence type="ECO:0000313" key="3">
    <source>
        <dbReference type="Proteomes" id="UP000030653"/>
    </source>
</evidence>
<keyword evidence="3" id="KW-1185">Reference proteome</keyword>
<feature type="compositionally biased region" description="Low complexity" evidence="1">
    <location>
        <begin position="186"/>
        <end position="208"/>
    </location>
</feature>
<dbReference type="PANTHER" id="PTHR15615:SF94">
    <property type="entry name" value="PHO85 CYCLIN-6-RELATED"/>
    <property type="match status" value="1"/>
</dbReference>
<feature type="compositionally biased region" description="Polar residues" evidence="1">
    <location>
        <begin position="1"/>
        <end position="11"/>
    </location>
</feature>
<evidence type="ECO:0000256" key="1">
    <source>
        <dbReference type="SAM" id="MobiDB-lite"/>
    </source>
</evidence>
<feature type="compositionally biased region" description="Acidic residues" evidence="1">
    <location>
        <begin position="423"/>
        <end position="440"/>
    </location>
</feature>
<feature type="compositionally biased region" description="Polar residues" evidence="1">
    <location>
        <begin position="48"/>
        <end position="62"/>
    </location>
</feature>
<evidence type="ECO:0000313" key="2">
    <source>
        <dbReference type="EMBL" id="EJT97742.1"/>
    </source>
</evidence>
<dbReference type="Pfam" id="PF08613">
    <property type="entry name" value="Cyclin"/>
    <property type="match status" value="1"/>
</dbReference>
<feature type="compositionally biased region" description="Low complexity" evidence="1">
    <location>
        <begin position="12"/>
        <end position="36"/>
    </location>
</feature>
<feature type="compositionally biased region" description="Basic and acidic residues" evidence="1">
    <location>
        <begin position="463"/>
        <end position="475"/>
    </location>
</feature>
<feature type="compositionally biased region" description="Polar residues" evidence="1">
    <location>
        <begin position="209"/>
        <end position="219"/>
    </location>
</feature>
<accession>M5G1W4</accession>
<dbReference type="STRING" id="1858805.M5G1W4"/>
<dbReference type="OMA" id="NDRQHDH"/>
<feature type="region of interest" description="Disordered" evidence="1">
    <location>
        <begin position="118"/>
        <end position="144"/>
    </location>
</feature>
<dbReference type="GO" id="GO:0005634">
    <property type="term" value="C:nucleus"/>
    <property type="evidence" value="ECO:0007669"/>
    <property type="project" value="TreeGrafter"/>
</dbReference>
<dbReference type="AlphaFoldDB" id="M5G1W4"/>
<dbReference type="Gene3D" id="1.10.472.10">
    <property type="entry name" value="Cyclin-like"/>
    <property type="match status" value="1"/>
</dbReference>
<feature type="region of interest" description="Disordered" evidence="1">
    <location>
        <begin position="1"/>
        <end position="105"/>
    </location>
</feature>
<feature type="compositionally biased region" description="Low complexity" evidence="1">
    <location>
        <begin position="447"/>
        <end position="459"/>
    </location>
</feature>
<dbReference type="RefSeq" id="XP_040624640.1">
    <property type="nucleotide sequence ID" value="XM_040773997.1"/>
</dbReference>
<dbReference type="CDD" id="cd20558">
    <property type="entry name" value="CYCLIN_ScPCL7-like"/>
    <property type="match status" value="1"/>
</dbReference>
<name>M5G1W4_DACPD</name>
<dbReference type="PANTHER" id="PTHR15615">
    <property type="match status" value="1"/>
</dbReference>
<feature type="region of interest" description="Disordered" evidence="1">
    <location>
        <begin position="173"/>
        <end position="219"/>
    </location>
</feature>
<dbReference type="OrthoDB" id="1060854at2759"/>
<dbReference type="GO" id="GO:0000307">
    <property type="term" value="C:cyclin-dependent protein kinase holoenzyme complex"/>
    <property type="evidence" value="ECO:0007669"/>
    <property type="project" value="TreeGrafter"/>
</dbReference>
<dbReference type="GO" id="GO:0019901">
    <property type="term" value="F:protein kinase binding"/>
    <property type="evidence" value="ECO:0007669"/>
    <property type="project" value="InterPro"/>
</dbReference>
<sequence>MLSAAPSQNHFSSPFNPASYNYYYPPSSSQKLPKSPENIDSSSRDSVRNSMTRTRSQVKRTPSSTGASSSISRVSSRAQRTPDAPLPTPANSQSQSQSQPSHPIAPAEAIRMSEDAAARLPQPRPPITASSSNTPPPSSECPRLDIAKFPSVDLMKLLAALLSQISTANDALRASSPFPSPPASRSPPIARSSRHTSPPSSSQLRSRPVTQGSMVTSPTTSEASYLSSAARSKLSPSSLLTFHARNVPAITIEAYLLRILKYCPAPNDVFLSLLVYFDRMSKLALDLTGKAFAIDSYNVHRLIIAGVTVASKFWSDVFYTNSRYAKVGGLPQAELNQLELHFLLLNDFHLHIAIEEMQSYGDRLVHYSTNRQRLQNAHTLASLLPPTPPDALQSQEPKEQVREYNLVEHSAPEGMDAERMDVDEHEEDEPEDDEPEEDGEETVRLHSSSASEASTATGTPVYDIRDHARIADRGQ</sequence>